<reference evidence="5" key="1">
    <citation type="submission" date="2019-04" db="EMBL/GenBank/DDBJ databases">
        <title>Complete genome sequence of Sphingomonas sp. W1-2-3.</title>
        <authorList>
            <person name="Im W.T."/>
        </authorList>
    </citation>
    <scope>NUCLEOTIDE SEQUENCE [LARGE SCALE GENOMIC DNA]</scope>
    <source>
        <strain evidence="5">W1-2-3</strain>
    </source>
</reference>
<protein>
    <submittedName>
        <fullName evidence="4">Tetratricopeptide repeat protein</fullName>
    </submittedName>
</protein>
<dbReference type="InterPro" id="IPR018704">
    <property type="entry name" value="SecYEG/CpoB_TPR"/>
</dbReference>
<proteinExistence type="predicted"/>
<dbReference type="EMBL" id="CP039704">
    <property type="protein sequence ID" value="QCI79873.1"/>
    <property type="molecule type" value="Genomic_DNA"/>
</dbReference>
<feature type="transmembrane region" description="Helical" evidence="2">
    <location>
        <begin position="37"/>
        <end position="58"/>
    </location>
</feature>
<dbReference type="AlphaFoldDB" id="A0A4D7C9X2"/>
<organism evidence="4 5">
    <name type="scientific">Hankyongella ginsenosidimutans</name>
    <dbReference type="NCBI Taxonomy" id="1763828"/>
    <lineage>
        <taxon>Bacteria</taxon>
        <taxon>Pseudomonadati</taxon>
        <taxon>Pseudomonadota</taxon>
        <taxon>Alphaproteobacteria</taxon>
        <taxon>Sphingomonadales</taxon>
        <taxon>Sphingomonadaceae</taxon>
        <taxon>Hankyongella</taxon>
    </lineage>
</organism>
<keyword evidence="2" id="KW-0472">Membrane</keyword>
<dbReference type="KEGG" id="hgn:E6W36_11240"/>
<keyword evidence="2" id="KW-1133">Transmembrane helix</keyword>
<evidence type="ECO:0000256" key="1">
    <source>
        <dbReference type="SAM" id="MobiDB-lite"/>
    </source>
</evidence>
<evidence type="ECO:0000259" key="3">
    <source>
        <dbReference type="Pfam" id="PF09976"/>
    </source>
</evidence>
<evidence type="ECO:0000313" key="4">
    <source>
        <dbReference type="EMBL" id="QCI79873.1"/>
    </source>
</evidence>
<evidence type="ECO:0000313" key="5">
    <source>
        <dbReference type="Proteomes" id="UP000298714"/>
    </source>
</evidence>
<name>A0A4D7C9X2_9SPHN</name>
<dbReference type="Pfam" id="PF09976">
    <property type="entry name" value="TPR_21"/>
    <property type="match status" value="1"/>
</dbReference>
<feature type="domain" description="Ancillary SecYEG translocon subunit/Cell division coordinator CpoB TPR" evidence="3">
    <location>
        <begin position="33"/>
        <end position="84"/>
    </location>
</feature>
<dbReference type="Proteomes" id="UP000298714">
    <property type="component" value="Chromosome"/>
</dbReference>
<gene>
    <name evidence="4" type="ORF">E6W36_11240</name>
</gene>
<dbReference type="RefSeq" id="WP_222872714.1">
    <property type="nucleotide sequence ID" value="NZ_CP039704.1"/>
</dbReference>
<keyword evidence="2" id="KW-0812">Transmembrane</keyword>
<keyword evidence="5" id="KW-1185">Reference proteome</keyword>
<sequence>MAKAPTPTTDDPLADAFIREVDDDYRRDQLARLWQRYGRGLLVVAGLFLVGLAGYLYWRDVQQKELANQSVSYTSGLKQLEGGDVTGRPRPSRRSQPVARRDIGHSAAWRWPAPPSARAKRRKP</sequence>
<accession>A0A4D7C9X2</accession>
<evidence type="ECO:0000256" key="2">
    <source>
        <dbReference type="SAM" id="Phobius"/>
    </source>
</evidence>
<feature type="region of interest" description="Disordered" evidence="1">
    <location>
        <begin position="79"/>
        <end position="124"/>
    </location>
</feature>